<dbReference type="EMBL" id="GGFL01013065">
    <property type="protein sequence ID" value="MBW77243.1"/>
    <property type="molecule type" value="Transcribed_RNA"/>
</dbReference>
<evidence type="ECO:0000256" key="1">
    <source>
        <dbReference type="SAM" id="SignalP"/>
    </source>
</evidence>
<feature type="chain" id="PRO_5014947783" evidence="1">
    <location>
        <begin position="17"/>
        <end position="89"/>
    </location>
</feature>
<accession>A0A2M4DI90</accession>
<reference evidence="2" key="1">
    <citation type="submission" date="2018-01" db="EMBL/GenBank/DDBJ databases">
        <title>An insight into the sialome of Amazonian anophelines.</title>
        <authorList>
            <person name="Ribeiro J.M."/>
            <person name="Scarpassa V."/>
            <person name="Calvo E."/>
        </authorList>
    </citation>
    <scope>NUCLEOTIDE SEQUENCE</scope>
</reference>
<name>A0A2M4DI90_ANODA</name>
<proteinExistence type="predicted"/>
<feature type="signal peptide" evidence="1">
    <location>
        <begin position="1"/>
        <end position="16"/>
    </location>
</feature>
<protein>
    <submittedName>
        <fullName evidence="2">Putative secreted protein</fullName>
    </submittedName>
</protein>
<dbReference type="AlphaFoldDB" id="A0A2M4DI90"/>
<keyword evidence="1" id="KW-0732">Signal</keyword>
<sequence>MSTSIILLLVKHLTTAGRYWPFKVPLHSQRPFRKLEKILASKPVLSLSEFCSIQCLFTNRTGDRRKLVVAANETRSHDLDFLLDDNNVD</sequence>
<organism evidence="2">
    <name type="scientific">Anopheles darlingi</name>
    <name type="common">Mosquito</name>
    <dbReference type="NCBI Taxonomy" id="43151"/>
    <lineage>
        <taxon>Eukaryota</taxon>
        <taxon>Metazoa</taxon>
        <taxon>Ecdysozoa</taxon>
        <taxon>Arthropoda</taxon>
        <taxon>Hexapoda</taxon>
        <taxon>Insecta</taxon>
        <taxon>Pterygota</taxon>
        <taxon>Neoptera</taxon>
        <taxon>Endopterygota</taxon>
        <taxon>Diptera</taxon>
        <taxon>Nematocera</taxon>
        <taxon>Culicoidea</taxon>
        <taxon>Culicidae</taxon>
        <taxon>Anophelinae</taxon>
        <taxon>Anopheles</taxon>
    </lineage>
</organism>
<evidence type="ECO:0000313" key="2">
    <source>
        <dbReference type="EMBL" id="MBW77243.1"/>
    </source>
</evidence>